<feature type="region of interest" description="Disordered" evidence="1">
    <location>
        <begin position="515"/>
        <end position="568"/>
    </location>
</feature>
<dbReference type="InterPro" id="IPR051680">
    <property type="entry name" value="ATP-dep_Glu-Cys_Ligase-2"/>
</dbReference>
<dbReference type="AlphaFoldDB" id="A0A848L0U0"/>
<reference evidence="3 4" key="1">
    <citation type="submission" date="2020-04" db="EMBL/GenBank/DDBJ databases">
        <title>Gordonia sp. nov. TBRC 11910.</title>
        <authorList>
            <person name="Suriyachadkun C."/>
        </authorList>
    </citation>
    <scope>NUCLEOTIDE SEQUENCE [LARGE SCALE GENOMIC DNA]</scope>
    <source>
        <strain evidence="3 4">TBRC 11910</strain>
    </source>
</reference>
<feature type="compositionally biased region" description="Low complexity" evidence="1">
    <location>
        <begin position="1"/>
        <end position="13"/>
    </location>
</feature>
<dbReference type="Gene3D" id="3.40.50.11290">
    <property type="match status" value="1"/>
</dbReference>
<feature type="region of interest" description="Disordered" evidence="1">
    <location>
        <begin position="1"/>
        <end position="32"/>
    </location>
</feature>
<evidence type="ECO:0000313" key="4">
    <source>
        <dbReference type="Proteomes" id="UP000550729"/>
    </source>
</evidence>
<name>A0A848L0U0_9ACTN</name>
<organism evidence="3 4">
    <name type="scientific">Gordonia asplenii</name>
    <dbReference type="NCBI Taxonomy" id="2725283"/>
    <lineage>
        <taxon>Bacteria</taxon>
        <taxon>Bacillati</taxon>
        <taxon>Actinomycetota</taxon>
        <taxon>Actinomycetes</taxon>
        <taxon>Mycobacteriales</taxon>
        <taxon>Gordoniaceae</taxon>
        <taxon>Gordonia</taxon>
    </lineage>
</organism>
<comment type="caution">
    <text evidence="3">The sequence shown here is derived from an EMBL/GenBank/DDBJ whole genome shotgun (WGS) entry which is preliminary data.</text>
</comment>
<dbReference type="InterPro" id="IPR025841">
    <property type="entry name" value="CP_ATPgrasp_2"/>
</dbReference>
<dbReference type="Gene3D" id="3.30.1490.270">
    <property type="match status" value="1"/>
</dbReference>
<proteinExistence type="predicted"/>
<evidence type="ECO:0000313" key="3">
    <source>
        <dbReference type="EMBL" id="NMO01298.1"/>
    </source>
</evidence>
<evidence type="ECO:0000259" key="2">
    <source>
        <dbReference type="Pfam" id="PF14403"/>
    </source>
</evidence>
<sequence>MNAATAPAATKVKPPAKRAKTTREKSTPDGLDTTDIFAAYAQGEPRASAAYDEMFDASGGVRAPYRGVLRAMSETDSSDIQNRVDALGRAFIDQGITFSLSGKERPFPLDVVPRVLSAAEWSKLETGIAQRVAALEMFLDDVYGDQQILRDGVVPKRLVVSCEHFHRQAANIRPPNGVRIHVAGIDLIRDEKGEFRVLEDNVRSPSGVSYVMTNRRTMARVFPDLFSSYRVRPVADYPSHLLRALRKAAVVNESDPTVVVLTPGVANSAYFEHSLLARQMGVELVEGRDLFCRDNVVYMRTTDGEQRVDVIYRRIDDEFLDPMQFRPDSMLGVAGLVNAARAGNVVISSAVGNGVADDKLIYTYVPEIIEYYLGEKPSLANVDTLRCWLDAECEEVLDRIEELVVKPVDGSGGYGIVFGPEATADELATLTRKIRNNPRGWIAQPVVQLSTTPTKIGDALVPRHIDLRPFAVNDGDSVWVLPGGLTRVALPEGSLVVNSSQGGGSKDTWVLASRTAPREAENDDDKVVAESAVKQPQPAASGPDFSASQQQQQQQQNARVGGDRGVGA</sequence>
<dbReference type="InterPro" id="IPR016450">
    <property type="entry name" value="UCP005522"/>
</dbReference>
<protein>
    <submittedName>
        <fullName evidence="3">Circularly permuted type 2 ATP-grasp protein</fullName>
    </submittedName>
</protein>
<feature type="compositionally biased region" description="Basic and acidic residues" evidence="1">
    <location>
        <begin position="516"/>
        <end position="528"/>
    </location>
</feature>
<dbReference type="EMBL" id="JABBNB010000007">
    <property type="protein sequence ID" value="NMO01298.1"/>
    <property type="molecule type" value="Genomic_DNA"/>
</dbReference>
<keyword evidence="4" id="KW-1185">Reference proteome</keyword>
<dbReference type="PANTHER" id="PTHR34595">
    <property type="entry name" value="BLR5612 PROTEIN"/>
    <property type="match status" value="1"/>
</dbReference>
<dbReference type="RefSeq" id="WP_170193800.1">
    <property type="nucleotide sequence ID" value="NZ_JABBNB010000007.1"/>
</dbReference>
<dbReference type="PIRSF" id="PIRSF005522">
    <property type="entry name" value="UCP005522"/>
    <property type="match status" value="1"/>
</dbReference>
<accession>A0A848L0U0</accession>
<dbReference type="Proteomes" id="UP000550729">
    <property type="component" value="Unassembled WGS sequence"/>
</dbReference>
<feature type="domain" description="Circularly permuted ATP-grasp type 2" evidence="2">
    <location>
        <begin position="113"/>
        <end position="489"/>
    </location>
</feature>
<gene>
    <name evidence="3" type="ORF">HH308_08720</name>
</gene>
<evidence type="ECO:0000256" key="1">
    <source>
        <dbReference type="SAM" id="MobiDB-lite"/>
    </source>
</evidence>
<dbReference type="PANTHER" id="PTHR34595:SF7">
    <property type="entry name" value="SLL1039 PROTEIN"/>
    <property type="match status" value="1"/>
</dbReference>
<dbReference type="SUPFAM" id="SSF56059">
    <property type="entry name" value="Glutathione synthetase ATP-binding domain-like"/>
    <property type="match status" value="1"/>
</dbReference>
<dbReference type="Pfam" id="PF14403">
    <property type="entry name" value="CP_ATPgrasp_2"/>
    <property type="match status" value="1"/>
</dbReference>